<dbReference type="InterPro" id="IPR014305">
    <property type="entry name" value="RNA_pol_sigma-G_actinobac"/>
</dbReference>
<evidence type="ECO:0000256" key="6">
    <source>
        <dbReference type="ARBA" id="ARBA00023163"/>
    </source>
</evidence>
<dbReference type="NCBIfam" id="NF006089">
    <property type="entry name" value="PRK08241.1"/>
    <property type="match status" value="1"/>
</dbReference>
<dbReference type="GO" id="GO:0006950">
    <property type="term" value="P:response to stress"/>
    <property type="evidence" value="ECO:0007669"/>
    <property type="project" value="UniProtKB-ARBA"/>
</dbReference>
<comment type="subunit">
    <text evidence="2">Interacts transiently with the RNA polymerase catalytic core formed by RpoA, RpoB, RpoC and RpoZ (2 alpha, 1 beta, 1 beta' and 1 omega subunit) to form the RNA polymerase holoenzyme that can initiate transcription.</text>
</comment>
<keyword evidence="12" id="KW-1185">Reference proteome</keyword>
<reference evidence="11 12" key="1">
    <citation type="submission" date="2019-06" db="EMBL/GenBank/DDBJ databases">
        <title>Sequencing the genomes of 1000 actinobacteria strains.</title>
        <authorList>
            <person name="Klenk H.-P."/>
        </authorList>
    </citation>
    <scope>NUCLEOTIDE SEQUENCE [LARGE SCALE GENOMIC DNA]</scope>
    <source>
        <strain evidence="11 12">DSM 102200</strain>
    </source>
</reference>
<evidence type="ECO:0000256" key="1">
    <source>
        <dbReference type="ARBA" id="ARBA00010641"/>
    </source>
</evidence>
<dbReference type="InterPro" id="IPR007627">
    <property type="entry name" value="RNA_pol_sigma70_r2"/>
</dbReference>
<dbReference type="RefSeq" id="WP_141952067.1">
    <property type="nucleotide sequence ID" value="NZ_VFOZ01000001.1"/>
</dbReference>
<dbReference type="Gene3D" id="3.10.450.50">
    <property type="match status" value="1"/>
</dbReference>
<keyword evidence="5 7" id="KW-0238">DNA-binding</keyword>
<dbReference type="Pfam" id="PF04542">
    <property type="entry name" value="Sigma70_r2"/>
    <property type="match status" value="1"/>
</dbReference>
<dbReference type="PROSITE" id="PS01063">
    <property type="entry name" value="SIGMA70_ECF"/>
    <property type="match status" value="1"/>
</dbReference>
<comment type="caution">
    <text evidence="11">The sequence shown here is derived from an EMBL/GenBank/DDBJ whole genome shotgun (WGS) entry which is preliminary data.</text>
</comment>
<dbReference type="InterPro" id="IPR013324">
    <property type="entry name" value="RNA_pol_sigma_r3/r4-like"/>
</dbReference>
<evidence type="ECO:0000313" key="11">
    <source>
        <dbReference type="EMBL" id="TQL94615.1"/>
    </source>
</evidence>
<dbReference type="Pfam" id="PF12680">
    <property type="entry name" value="SnoaL_2"/>
    <property type="match status" value="1"/>
</dbReference>
<dbReference type="Gene3D" id="1.10.10.10">
    <property type="entry name" value="Winged helix-like DNA-binding domain superfamily/Winged helix DNA-binding domain"/>
    <property type="match status" value="1"/>
</dbReference>
<dbReference type="GO" id="GO:0003677">
    <property type="term" value="F:DNA binding"/>
    <property type="evidence" value="ECO:0007669"/>
    <property type="project" value="UniProtKB-KW"/>
</dbReference>
<dbReference type="InterPro" id="IPR032710">
    <property type="entry name" value="NTF2-like_dom_sf"/>
</dbReference>
<evidence type="ECO:0000259" key="10">
    <source>
        <dbReference type="Pfam" id="PF12680"/>
    </source>
</evidence>
<evidence type="ECO:0000256" key="5">
    <source>
        <dbReference type="ARBA" id="ARBA00023125"/>
    </source>
</evidence>
<dbReference type="InterPro" id="IPR013249">
    <property type="entry name" value="RNA_pol_sigma70_r4_t2"/>
</dbReference>
<name>A0A543CC18_9ACTN</name>
<dbReference type="AlphaFoldDB" id="A0A543CC18"/>
<dbReference type="SUPFAM" id="SSF54427">
    <property type="entry name" value="NTF2-like"/>
    <property type="match status" value="1"/>
</dbReference>
<evidence type="ECO:0000256" key="4">
    <source>
        <dbReference type="ARBA" id="ARBA00023082"/>
    </source>
</evidence>
<dbReference type="EMBL" id="VFOZ01000001">
    <property type="protein sequence ID" value="TQL94615.1"/>
    <property type="molecule type" value="Genomic_DNA"/>
</dbReference>
<dbReference type="InterPro" id="IPR037401">
    <property type="entry name" value="SnoaL-like"/>
</dbReference>
<dbReference type="InterPro" id="IPR039425">
    <property type="entry name" value="RNA_pol_sigma-70-like"/>
</dbReference>
<comment type="similarity">
    <text evidence="1 7">Belongs to the sigma-70 factor family. ECF subfamily.</text>
</comment>
<dbReference type="CDD" id="cd06171">
    <property type="entry name" value="Sigma70_r4"/>
    <property type="match status" value="1"/>
</dbReference>
<dbReference type="Proteomes" id="UP000316096">
    <property type="component" value="Unassembled WGS sequence"/>
</dbReference>
<proteinExistence type="inferred from homology"/>
<keyword evidence="6 7" id="KW-0804">Transcription</keyword>
<dbReference type="InterPro" id="IPR013325">
    <property type="entry name" value="RNA_pol_sigma_r2"/>
</dbReference>
<dbReference type="Gene3D" id="1.10.1740.10">
    <property type="match status" value="1"/>
</dbReference>
<evidence type="ECO:0000259" key="9">
    <source>
        <dbReference type="Pfam" id="PF08281"/>
    </source>
</evidence>
<dbReference type="OrthoDB" id="3500555at2"/>
<dbReference type="SUPFAM" id="SSF88946">
    <property type="entry name" value="Sigma2 domain of RNA polymerase sigma factors"/>
    <property type="match status" value="1"/>
</dbReference>
<protein>
    <recommendedName>
        <fullName evidence="7">RNA polymerase sigma factor</fullName>
    </recommendedName>
</protein>
<feature type="domain" description="RNA polymerase sigma factor 70 region 4 type 2" evidence="9">
    <location>
        <begin position="135"/>
        <end position="187"/>
    </location>
</feature>
<evidence type="ECO:0000313" key="12">
    <source>
        <dbReference type="Proteomes" id="UP000316096"/>
    </source>
</evidence>
<dbReference type="SUPFAM" id="SSF88659">
    <property type="entry name" value="Sigma3 and sigma4 domains of RNA polymerase sigma factors"/>
    <property type="match status" value="1"/>
</dbReference>
<dbReference type="InterPro" id="IPR014284">
    <property type="entry name" value="RNA_pol_sigma-70_dom"/>
</dbReference>
<keyword evidence="4 7" id="KW-0731">Sigma factor</keyword>
<gene>
    <name evidence="11" type="ORF">FB559_0091</name>
</gene>
<feature type="domain" description="RNA polymerase sigma-70 region 2" evidence="8">
    <location>
        <begin position="17"/>
        <end position="83"/>
    </location>
</feature>
<dbReference type="NCBIfam" id="TIGR02937">
    <property type="entry name" value="sigma70-ECF"/>
    <property type="match status" value="1"/>
</dbReference>
<evidence type="ECO:0000259" key="8">
    <source>
        <dbReference type="Pfam" id="PF04542"/>
    </source>
</evidence>
<dbReference type="GO" id="GO:0016987">
    <property type="term" value="F:sigma factor activity"/>
    <property type="evidence" value="ECO:0007669"/>
    <property type="project" value="UniProtKB-KW"/>
</dbReference>
<accession>A0A543CC18</accession>
<organism evidence="11 12">
    <name type="scientific">Actinoallomurus bryophytorum</name>
    <dbReference type="NCBI Taxonomy" id="1490222"/>
    <lineage>
        <taxon>Bacteria</taxon>
        <taxon>Bacillati</taxon>
        <taxon>Actinomycetota</taxon>
        <taxon>Actinomycetes</taxon>
        <taxon>Streptosporangiales</taxon>
        <taxon>Thermomonosporaceae</taxon>
        <taxon>Actinoallomurus</taxon>
    </lineage>
</organism>
<evidence type="ECO:0000256" key="7">
    <source>
        <dbReference type="RuleBase" id="RU000716"/>
    </source>
</evidence>
<evidence type="ECO:0000256" key="3">
    <source>
        <dbReference type="ARBA" id="ARBA00023015"/>
    </source>
</evidence>
<dbReference type="NCBIfam" id="TIGR02960">
    <property type="entry name" value="SigX5"/>
    <property type="match status" value="1"/>
</dbReference>
<keyword evidence="3 7" id="KW-0805">Transcription regulation</keyword>
<dbReference type="Pfam" id="PF08281">
    <property type="entry name" value="Sigma70_r4_2"/>
    <property type="match status" value="1"/>
</dbReference>
<dbReference type="GO" id="GO:0006352">
    <property type="term" value="P:DNA-templated transcription initiation"/>
    <property type="evidence" value="ECO:0007669"/>
    <property type="project" value="InterPro"/>
</dbReference>
<feature type="domain" description="SnoaL-like" evidence="10">
    <location>
        <begin position="210"/>
        <end position="305"/>
    </location>
</feature>
<dbReference type="PANTHER" id="PTHR43133:SF65">
    <property type="entry name" value="ECF RNA POLYMERASE SIGMA FACTOR SIGG"/>
    <property type="match status" value="1"/>
</dbReference>
<sequence>MTVQAVEDEAEFGRLADPYRRELLAFCYSMLGSVEDAEDLVQETYLRAWRSYGGFEGRSSLRSWLYRIATNRCLTALERRGRRPLPSGLAGPADPDAPLVGAGPETVWLQPFPGPPAGAPADPAVIVAERDSVRLALVAAMQHLSARQRAVLILREVLAWRAAEVAEVLGMTTVAVNSALQHARARLGRAGAVEDGLTEPPEADRRALLARYVRAFEDADVAGLVALLHRDAVMEMPPYLSWFAGRTAVIGFLKRRCLGTPGDFRLVPVAANGQPAAGAYLRGPDGVHRAHGIQVLTVRTAGITRIDTFLGPDLFAAFGLPATYPEHRLG</sequence>
<evidence type="ECO:0000256" key="2">
    <source>
        <dbReference type="ARBA" id="ARBA00011344"/>
    </source>
</evidence>
<dbReference type="InterPro" id="IPR000838">
    <property type="entry name" value="RNA_pol_sigma70_ECF_CS"/>
</dbReference>
<dbReference type="PANTHER" id="PTHR43133">
    <property type="entry name" value="RNA POLYMERASE ECF-TYPE SIGMA FACTO"/>
    <property type="match status" value="1"/>
</dbReference>
<dbReference type="InterPro" id="IPR036388">
    <property type="entry name" value="WH-like_DNA-bd_sf"/>
</dbReference>